<sequence length="114" mass="12302">MYISDIIKAGNLQVIYGEHLTKRAIKGGYASDLLSDVIGNSKADDIWVTLQGHPNIIAVAKLKELAGIIIVNGRRPEADTLNKAKAEDIIILSSNLPAFEIIGKLYAFGISGLR</sequence>
<gene>
    <name evidence="1" type="ORF">A2Y85_00625</name>
</gene>
<evidence type="ECO:0000313" key="2">
    <source>
        <dbReference type="Proteomes" id="UP000177025"/>
    </source>
</evidence>
<evidence type="ECO:0000313" key="1">
    <source>
        <dbReference type="EMBL" id="OGC40671.1"/>
    </source>
</evidence>
<dbReference type="EMBL" id="MEUM01000123">
    <property type="protein sequence ID" value="OGC40671.1"/>
    <property type="molecule type" value="Genomic_DNA"/>
</dbReference>
<reference evidence="1 2" key="1">
    <citation type="journal article" date="2016" name="Nat. Commun.">
        <title>Thousands of microbial genomes shed light on interconnected biogeochemical processes in an aquifer system.</title>
        <authorList>
            <person name="Anantharaman K."/>
            <person name="Brown C.T."/>
            <person name="Hug L.A."/>
            <person name="Sharon I."/>
            <person name="Castelle C.J."/>
            <person name="Probst A.J."/>
            <person name="Thomas B.C."/>
            <person name="Singh A."/>
            <person name="Wilkins M.J."/>
            <person name="Karaoz U."/>
            <person name="Brodie E.L."/>
            <person name="Williams K.H."/>
            <person name="Hubbard S.S."/>
            <person name="Banfield J.F."/>
        </authorList>
    </citation>
    <scope>NUCLEOTIDE SEQUENCE [LARGE SCALE GENOMIC DNA]</scope>
</reference>
<keyword evidence="1" id="KW-0418">Kinase</keyword>
<dbReference type="Proteomes" id="UP000177025">
    <property type="component" value="Unassembled WGS sequence"/>
</dbReference>
<organism evidence="1 2">
    <name type="scientific">candidate division WOR-3 bacterium RBG_13_43_14</name>
    <dbReference type="NCBI Taxonomy" id="1802590"/>
    <lineage>
        <taxon>Bacteria</taxon>
        <taxon>Bacteria division WOR-3</taxon>
    </lineage>
</organism>
<comment type="caution">
    <text evidence="1">The sequence shown here is derived from an EMBL/GenBank/DDBJ whole genome shotgun (WGS) entry which is preliminary data.</text>
</comment>
<keyword evidence="1" id="KW-0808">Transferase</keyword>
<proteinExistence type="predicted"/>
<dbReference type="AlphaFoldDB" id="A0A1F4U6Y9"/>
<accession>A0A1F4U6Y9</accession>
<dbReference type="GO" id="GO:0016301">
    <property type="term" value="F:kinase activity"/>
    <property type="evidence" value="ECO:0007669"/>
    <property type="project" value="UniProtKB-KW"/>
</dbReference>
<dbReference type="SUPFAM" id="SSF75138">
    <property type="entry name" value="HprK N-terminal domain-like"/>
    <property type="match status" value="1"/>
</dbReference>
<dbReference type="Gene3D" id="3.40.1390.20">
    <property type="entry name" value="HprK N-terminal domain-like"/>
    <property type="match status" value="1"/>
</dbReference>
<dbReference type="InterPro" id="IPR028979">
    <property type="entry name" value="Ser_kin/Pase_Hpr-like_N_sf"/>
</dbReference>
<name>A0A1F4U6Y9_UNCW3</name>
<protein>
    <submittedName>
        <fullName evidence="1">Serine kinase</fullName>
    </submittedName>
</protein>